<comment type="caution">
    <text evidence="1">The sequence shown here is derived from an EMBL/GenBank/DDBJ whole genome shotgun (WGS) entry which is preliminary data.</text>
</comment>
<sequence>MKQNWRREQSLRQFCFILPKVSSPPKNVLKRLTWQSDSGRHPCSISLSDNAAIDPQ</sequence>
<proteinExistence type="predicted"/>
<dbReference type="RefSeq" id="WP_341542859.1">
    <property type="nucleotide sequence ID" value="NZ_JBAKAP010000024.1"/>
</dbReference>
<accession>A0ABU9GJW7</accession>
<dbReference type="Proteomes" id="UP001378242">
    <property type="component" value="Unassembled WGS sequence"/>
</dbReference>
<evidence type="ECO:0000313" key="1">
    <source>
        <dbReference type="EMBL" id="MEL0618422.1"/>
    </source>
</evidence>
<gene>
    <name evidence="1" type="ORF">V6243_16465</name>
</gene>
<reference evidence="1 2" key="1">
    <citation type="submission" date="2024-02" db="EMBL/GenBank/DDBJ databases">
        <title>Bacteria isolated from the canopy kelp, Nereocystis luetkeana.</title>
        <authorList>
            <person name="Pfister C.A."/>
            <person name="Younker I.T."/>
            <person name="Light S.H."/>
        </authorList>
    </citation>
    <scope>NUCLEOTIDE SEQUENCE [LARGE SCALE GENOMIC DNA]</scope>
    <source>
        <strain evidence="1 2">TI.5.07</strain>
    </source>
</reference>
<organism evidence="1 2">
    <name type="scientific">Cobetia marina</name>
    <name type="common">Deleya marina</name>
    <dbReference type="NCBI Taxonomy" id="28258"/>
    <lineage>
        <taxon>Bacteria</taxon>
        <taxon>Pseudomonadati</taxon>
        <taxon>Pseudomonadota</taxon>
        <taxon>Gammaproteobacteria</taxon>
        <taxon>Oceanospirillales</taxon>
        <taxon>Halomonadaceae</taxon>
        <taxon>Cobetia</taxon>
    </lineage>
</organism>
<evidence type="ECO:0000313" key="2">
    <source>
        <dbReference type="Proteomes" id="UP001378242"/>
    </source>
</evidence>
<name>A0ABU9GJW7_COBMA</name>
<protein>
    <submittedName>
        <fullName evidence="1">Uncharacterized protein</fullName>
    </submittedName>
</protein>
<keyword evidence="2" id="KW-1185">Reference proteome</keyword>
<dbReference type="EMBL" id="JBAKAP010000024">
    <property type="protein sequence ID" value="MEL0618422.1"/>
    <property type="molecule type" value="Genomic_DNA"/>
</dbReference>